<dbReference type="EMBL" id="GGEC01080433">
    <property type="protein sequence ID" value="MBX60917.1"/>
    <property type="molecule type" value="Transcribed_RNA"/>
</dbReference>
<accession>A0A2P2Q1S3</accession>
<evidence type="ECO:0000313" key="1">
    <source>
        <dbReference type="EMBL" id="MBX60917.1"/>
    </source>
</evidence>
<sequence>MVPYHVTRFQEYFQFFNLFQLLQKFFIQSLLSRTYEVGLNSSSNQQEY</sequence>
<organism evidence="1">
    <name type="scientific">Rhizophora mucronata</name>
    <name type="common">Asiatic mangrove</name>
    <dbReference type="NCBI Taxonomy" id="61149"/>
    <lineage>
        <taxon>Eukaryota</taxon>
        <taxon>Viridiplantae</taxon>
        <taxon>Streptophyta</taxon>
        <taxon>Embryophyta</taxon>
        <taxon>Tracheophyta</taxon>
        <taxon>Spermatophyta</taxon>
        <taxon>Magnoliopsida</taxon>
        <taxon>eudicotyledons</taxon>
        <taxon>Gunneridae</taxon>
        <taxon>Pentapetalae</taxon>
        <taxon>rosids</taxon>
        <taxon>fabids</taxon>
        <taxon>Malpighiales</taxon>
        <taxon>Rhizophoraceae</taxon>
        <taxon>Rhizophora</taxon>
    </lineage>
</organism>
<protein>
    <submittedName>
        <fullName evidence="1">Uncharacterized protein</fullName>
    </submittedName>
</protein>
<proteinExistence type="predicted"/>
<dbReference type="AlphaFoldDB" id="A0A2P2Q1S3"/>
<name>A0A2P2Q1S3_RHIMU</name>
<reference evidence="1" key="1">
    <citation type="submission" date="2018-02" db="EMBL/GenBank/DDBJ databases">
        <title>Rhizophora mucronata_Transcriptome.</title>
        <authorList>
            <person name="Meera S.P."/>
            <person name="Sreeshan A."/>
            <person name="Augustine A."/>
        </authorList>
    </citation>
    <scope>NUCLEOTIDE SEQUENCE</scope>
    <source>
        <tissue evidence="1">Leaf</tissue>
    </source>
</reference>